<reference evidence="1" key="1">
    <citation type="submission" date="2016-12" db="EMBL/GenBank/DDBJ databases">
        <title>The genomes of Aspergillus section Nigri reveals drivers in fungal speciation.</title>
        <authorList>
            <consortium name="DOE Joint Genome Institute"/>
            <person name="Vesth T.C."/>
            <person name="Nybo J."/>
            <person name="Theobald S."/>
            <person name="Brandl J."/>
            <person name="Frisvad J.C."/>
            <person name="Nielsen K.F."/>
            <person name="Lyhne E.K."/>
            <person name="Kogle M.E."/>
            <person name="Kuo A."/>
            <person name="Riley R."/>
            <person name="Clum A."/>
            <person name="Nolan M."/>
            <person name="Lipzen A."/>
            <person name="Salamov A."/>
            <person name="Henrissat B."/>
            <person name="Wiebenga A."/>
            <person name="De Vries R.P."/>
            <person name="Grigoriev I.V."/>
            <person name="Mortensen U.H."/>
            <person name="Andersen M.R."/>
            <person name="Baker S.E."/>
        </authorList>
    </citation>
    <scope>NUCLEOTIDE SEQUENCE [LARGE SCALE GENOMIC DNA]</scope>
    <source>
        <strain evidence="1">CBS 113365</strain>
    </source>
</reference>
<protein>
    <submittedName>
        <fullName evidence="1">Uncharacterized protein</fullName>
    </submittedName>
</protein>
<sequence length="188" mass="21348">MAFKETISRGTPVIPTVDRTFVVINTNKSDTNFDHHDHPPQNLRGDDVPPFQSIIQSGLCKQAIAARPQTLNGIDMQSCGQLDISGCKNILESSSLSLKPDHFNMEMLRLLSLYPADTSRYRHFRHTVRRKGVVLVRHQLRIMSCCVSKALRASDKSINRTEFVRLVLQHHPYYGQNITAANILRQLI</sequence>
<dbReference type="EMBL" id="KZ821631">
    <property type="protein sequence ID" value="PYH67077.1"/>
    <property type="molecule type" value="Genomic_DNA"/>
</dbReference>
<evidence type="ECO:0000313" key="2">
    <source>
        <dbReference type="Proteomes" id="UP000248405"/>
    </source>
</evidence>
<gene>
    <name evidence="1" type="ORF">BO88DRAFT_427258</name>
</gene>
<dbReference type="Proteomes" id="UP000248405">
    <property type="component" value="Unassembled WGS sequence"/>
</dbReference>
<dbReference type="AlphaFoldDB" id="A0A319B2X2"/>
<dbReference type="RefSeq" id="XP_025560871.1">
    <property type="nucleotide sequence ID" value="XM_025708984.1"/>
</dbReference>
<accession>A0A319B2X2</accession>
<name>A0A319B2X2_ASPVC</name>
<keyword evidence="2" id="KW-1185">Reference proteome</keyword>
<dbReference type="OrthoDB" id="4407531at2759"/>
<organism evidence="1 2">
    <name type="scientific">Aspergillus vadensis (strain CBS 113365 / IMI 142717 / IBT 24658)</name>
    <dbReference type="NCBI Taxonomy" id="1448311"/>
    <lineage>
        <taxon>Eukaryota</taxon>
        <taxon>Fungi</taxon>
        <taxon>Dikarya</taxon>
        <taxon>Ascomycota</taxon>
        <taxon>Pezizomycotina</taxon>
        <taxon>Eurotiomycetes</taxon>
        <taxon>Eurotiomycetidae</taxon>
        <taxon>Eurotiales</taxon>
        <taxon>Aspergillaceae</taxon>
        <taxon>Aspergillus</taxon>
        <taxon>Aspergillus subgen. Circumdati</taxon>
    </lineage>
</organism>
<proteinExistence type="predicted"/>
<evidence type="ECO:0000313" key="1">
    <source>
        <dbReference type="EMBL" id="PYH67077.1"/>
    </source>
</evidence>
<dbReference type="GeneID" id="37213576"/>